<evidence type="ECO:0000313" key="2">
    <source>
        <dbReference type="Proteomes" id="UP000536711"/>
    </source>
</evidence>
<evidence type="ECO:0000313" key="1">
    <source>
        <dbReference type="EMBL" id="KAF4436812.1"/>
    </source>
</evidence>
<dbReference type="Proteomes" id="UP000536711">
    <property type="component" value="Unassembled WGS sequence"/>
</dbReference>
<proteinExistence type="predicted"/>
<keyword evidence="2" id="KW-1185">Reference proteome</keyword>
<organism evidence="1 2">
    <name type="scientific">Fusarium acutatum</name>
    <dbReference type="NCBI Taxonomy" id="78861"/>
    <lineage>
        <taxon>Eukaryota</taxon>
        <taxon>Fungi</taxon>
        <taxon>Dikarya</taxon>
        <taxon>Ascomycota</taxon>
        <taxon>Pezizomycotina</taxon>
        <taxon>Sordariomycetes</taxon>
        <taxon>Hypocreomycetidae</taxon>
        <taxon>Hypocreales</taxon>
        <taxon>Nectriaceae</taxon>
        <taxon>Fusarium</taxon>
        <taxon>Fusarium fujikuroi species complex</taxon>
    </lineage>
</organism>
<name>A0A8H4JSL2_9HYPO</name>
<dbReference type="AlphaFoldDB" id="A0A8H4JSL2"/>
<sequence>MQLNYPASKGQNPLNQEALLSGACSAGWESLVSQEEPQVRPPRLDQKLTRDIDITTVLQTGNALPENEEQAYAQMPFDSSLPIWPRTPMLKEFTLTSAVRGPDWHIDSFQQYGPKVSPRDWQDMPWIGSHGSIDRENR</sequence>
<comment type="caution">
    <text evidence="1">The sequence shown here is derived from an EMBL/GenBank/DDBJ whole genome shotgun (WGS) entry which is preliminary data.</text>
</comment>
<dbReference type="OrthoDB" id="5078149at2759"/>
<protein>
    <submittedName>
        <fullName evidence="1">K P-type ATPase (Mediates high-affinity potassium or sodium uptake)</fullName>
    </submittedName>
</protein>
<dbReference type="EMBL" id="JAADJF010000139">
    <property type="protein sequence ID" value="KAF4436812.1"/>
    <property type="molecule type" value="Genomic_DNA"/>
</dbReference>
<accession>A0A8H4JSL2</accession>
<gene>
    <name evidence="1" type="ORF">FACUT_6161</name>
</gene>
<reference evidence="1 2" key="1">
    <citation type="submission" date="2020-01" db="EMBL/GenBank/DDBJ databases">
        <title>Identification and distribution of gene clusters putatively required for synthesis of sphingolipid metabolism inhibitors in phylogenetically diverse species of the filamentous fungus Fusarium.</title>
        <authorList>
            <person name="Kim H.-S."/>
            <person name="Busman M."/>
            <person name="Brown D.W."/>
            <person name="Divon H."/>
            <person name="Uhlig S."/>
            <person name="Proctor R.H."/>
        </authorList>
    </citation>
    <scope>NUCLEOTIDE SEQUENCE [LARGE SCALE GENOMIC DNA]</scope>
    <source>
        <strain evidence="1 2">NRRL 13308</strain>
    </source>
</reference>